<name>A0A151MVT0_ALLMI</name>
<dbReference type="InterPro" id="IPR044822">
    <property type="entry name" value="Myb_DNA-bind_4"/>
</dbReference>
<keyword evidence="5" id="KW-1185">Reference proteome</keyword>
<feature type="compositionally biased region" description="Polar residues" evidence="1">
    <location>
        <begin position="1143"/>
        <end position="1152"/>
    </location>
</feature>
<dbReference type="GO" id="GO:0006355">
    <property type="term" value="P:regulation of DNA-templated transcription"/>
    <property type="evidence" value="ECO:0007669"/>
    <property type="project" value="InterPro"/>
</dbReference>
<dbReference type="CDD" id="cd07765">
    <property type="entry name" value="KRAB_A-box"/>
    <property type="match status" value="1"/>
</dbReference>
<dbReference type="PANTHER" id="PTHR47595:SF1">
    <property type="entry name" value="MYB_SANT-LIKE DNA-BINDING DOMAIN-CONTAINING PROTEIN"/>
    <property type="match status" value="1"/>
</dbReference>
<feature type="region of interest" description="Disordered" evidence="1">
    <location>
        <begin position="1091"/>
        <end position="1152"/>
    </location>
</feature>
<feature type="region of interest" description="Disordered" evidence="1">
    <location>
        <begin position="169"/>
        <end position="189"/>
    </location>
</feature>
<feature type="region of interest" description="Disordered" evidence="1">
    <location>
        <begin position="1599"/>
        <end position="1696"/>
    </location>
</feature>
<feature type="compositionally biased region" description="Polar residues" evidence="1">
    <location>
        <begin position="1124"/>
        <end position="1136"/>
    </location>
</feature>
<dbReference type="InterPro" id="IPR003655">
    <property type="entry name" value="aKRAB"/>
</dbReference>
<feature type="region of interest" description="Disordered" evidence="1">
    <location>
        <begin position="216"/>
        <end position="239"/>
    </location>
</feature>
<organism evidence="4 5">
    <name type="scientific">Alligator mississippiensis</name>
    <name type="common">American alligator</name>
    <dbReference type="NCBI Taxonomy" id="8496"/>
    <lineage>
        <taxon>Eukaryota</taxon>
        <taxon>Metazoa</taxon>
        <taxon>Chordata</taxon>
        <taxon>Craniata</taxon>
        <taxon>Vertebrata</taxon>
        <taxon>Euteleostomi</taxon>
        <taxon>Archelosauria</taxon>
        <taxon>Archosauria</taxon>
        <taxon>Crocodylia</taxon>
        <taxon>Alligatoridae</taxon>
        <taxon>Alligatorinae</taxon>
        <taxon>Alligator</taxon>
    </lineage>
</organism>
<sequence length="2097" mass="232880">MAAKLQVVFEDVALYFTRKEWALLEDGDKALYREQMLRNYQALVSLGAMSEPDPSIFATYSRAANWTHEEMKDLLTIWGREENQQALRKSHRNKEVFQQIAVEMTACGHHRDWEQCRTKTKWMKSCYKKVRDKNRSCGGTRYTMSFYRELAHILKDDCGVHTSSTFGPRPLKRVREQKSPPVDQEGLGDLATDGAWWVPEDESMSQELLVSQVPDTEERDTGDTITEPQDVNNSGTPSRWQTSLEMVSVPMPPLIPEDCSDTAEPVTLFPTRVPRMAHAPILMGASQPVPPTQLSTPKPPSPSGKRAVPNCQAMADAGTMLEPAPSLSTTSSRSANWTHEEMKDLLAIWGKEQNQQALRKTHQNKEVFQWIAAEMTACGHNRDWVQCRSKTKWMKSCYKKVRDKNRSCGGTRYTMSFYKELARILKDDGGVQATNTFDASWARTGIEKHVLLQKQEQKDFGDPAASGVWLEPEEKSTSQGLSIKPDPDEEEENAAGSSADTFAKPQGVDDDAPESIPQIALEVVPTPEDSGKPGSPDTSFPSSVPRVLWAFSLTDTSQPTSPSQLHAPTLPGTCGEGGASNPQVVTDTGMVSEPAPSPSTTYIRSYNWTQAERRDLLAIWGREENQQALRKSHRNKKVFQRIAAEMTVRGHNRDWEQCRSKTKWMKSCYKKVQDKNRSCGGTGHTMPFYRELARILKGDQSGNTFGPRCPRMGTEQPAASKEQEAPRHPAAAGTPLKLEEDSISQELLISQVIDTKQDGGNNSTDTVAEAQDVDDNSALSRSWTAPGMVPAPPLPSNLEDDSKSGDPKTPFPMSVPGVLCTPSSTGASQAVPPGWLPTPASPSPGSERIAPDSQAMVDTGTMLELAPSPSTTYSRSANWTEAETKDLLAIWGKEEHQQALRKSHRNKEVFQQIAAEMTTRGHNRDWQLCRSKIKWMQCCYKKVWDKNRSGRGTECTMPFYRELAHILKEDGVCYRNTFASRGASLGAEQQAATEEEGGPKDSGAAKTWLKLEEESMPQKLLVNQVQDAEEQDGAGISNDTITEAQDVMDETAPSKSQLISEIVCFSPLPSTPNDHGDTADLETPFPICAPKMLRSSSSRDTSQPMQTSQLPAPMPPSLSGKKTAPNSQSTTDTGSISEPAPSPSATYSRSANWTHEETKDLLAIWGKEENQQALCKSHRNKEVFQRIAAEMTVRGHHRDWEQCRTKTKWMQHCYKKVRDRNRSCGGTRYTMPFYKELARILKGVRSGKTFDPFWLRVGTALETAPEEHAGQEGLGEPAAARTWWELDEESLSQELFTNQVQETGEEEMEESSSDSTVKPPDEGDDAAPSQSQLTSEMVSSPTLPSTLDDPSEIADVEMSFPIRGPKMLHSPSSRDTLQPVLPSQLPALATPGLTSKRNATSSQTTVDTGTQSEPASSPSTTYSRSANWTHEETRDLLAIWGKEENQQALRKSHRNKEVFQRIAAEMTAHGHHRDWEQCRTKTKWMQHCYKKVRDKNRSGGGPRYTMPFYGELVRILSGDRGVHSSNTFATRCVKMHTGLEAAPKEQDGFGDPAAASTWWEPEEESMSQELFASHFLDSEEQDNSTDTVVETRDVDNDAALSRSSMASGMVPVPPLLSTPEDHSKAGDPGSPFSPSVTRLLWAPSPGTVQPVSPSQLCTPRVPSPLGLGGVSDPLASTDTGTMSEPAPSPSTTYSRSANWTHEETKDLLDIWGREENQQALRKSHRNKEVFQQIAAEMTARGHHRDWEQCRTKTKWMQHCYKKDCSGGATGHTMPFHRELADILGEDRGVHSSNTFATRCRKTGPALEAAPKEQDGLGDPTAATAWWELEEESMSHDLLLNQVQDAEEQSPGENSNDTLVERQDLDDDATPSKSQISPKMAPFPSRPSTPEDHSLVPNLETSFPTYVPKMLHSHSLMGTSQPMPPGQLPPSILPGPRGERTAPSSQATTDIGTMLEPAPSPSTIYSRSANWTQVETRDLLAIWGREENQQALRKSHRNKEVFQQIALEMTARGHHRDWEQCRTKTKWMQHCYKKVRDRNRSGGGSRYTMPFYRELARILRAGGGTDVPNLFVNRVPDTSDPLTDGLHPCSWEESQLSA</sequence>
<dbReference type="FunFam" id="1.10.10.60:FF:000032">
    <property type="entry name" value="Zinc finger and SCAN domain-containing 20"/>
    <property type="match status" value="5"/>
</dbReference>
<feature type="compositionally biased region" description="Polar residues" evidence="1">
    <location>
        <begin position="1392"/>
        <end position="1426"/>
    </location>
</feature>
<protein>
    <submittedName>
        <fullName evidence="4">Uncharacterized protein</fullName>
    </submittedName>
</protein>
<proteinExistence type="predicted"/>
<feature type="compositionally biased region" description="Polar residues" evidence="1">
    <location>
        <begin position="1328"/>
        <end position="1345"/>
    </location>
</feature>
<feature type="region of interest" description="Disordered" evidence="1">
    <location>
        <begin position="457"/>
        <end position="513"/>
    </location>
</feature>
<dbReference type="Gene3D" id="1.10.10.60">
    <property type="entry name" value="Homeodomain-like"/>
    <property type="match status" value="8"/>
</dbReference>
<dbReference type="PROSITE" id="PS50806">
    <property type="entry name" value="KRAB_RELATED"/>
    <property type="match status" value="1"/>
</dbReference>
<feature type="compositionally biased region" description="Polar residues" evidence="1">
    <location>
        <begin position="223"/>
        <end position="239"/>
    </location>
</feature>
<dbReference type="SMART" id="SM00349">
    <property type="entry name" value="KRAB"/>
    <property type="match status" value="1"/>
</dbReference>
<evidence type="ECO:0000259" key="3">
    <source>
        <dbReference type="PROSITE" id="PS50806"/>
    </source>
</evidence>
<evidence type="ECO:0000256" key="1">
    <source>
        <dbReference type="SAM" id="MobiDB-lite"/>
    </source>
</evidence>
<feature type="compositionally biased region" description="Polar residues" evidence="1">
    <location>
        <begin position="1646"/>
        <end position="1657"/>
    </location>
</feature>
<feature type="region of interest" description="Disordered" evidence="1">
    <location>
        <begin position="824"/>
        <end position="849"/>
    </location>
</feature>
<dbReference type="PANTHER" id="PTHR47595">
    <property type="entry name" value="HEAT SHOCK 70 KDA PROTEIN 14"/>
    <property type="match status" value="1"/>
</dbReference>
<feature type="region of interest" description="Disordered" evidence="1">
    <location>
        <begin position="1865"/>
        <end position="1898"/>
    </location>
</feature>
<feature type="domain" description="KRAB" evidence="2">
    <location>
        <begin position="7"/>
        <end position="78"/>
    </location>
</feature>
<accession>A0A151MVT0</accession>
<feature type="region of interest" description="Disordered" evidence="1">
    <location>
        <begin position="754"/>
        <end position="810"/>
    </location>
</feature>
<feature type="compositionally biased region" description="Polar residues" evidence="1">
    <location>
        <begin position="1094"/>
        <end position="1110"/>
    </location>
</feature>
<feature type="compositionally biased region" description="Polar residues" evidence="1">
    <location>
        <begin position="754"/>
        <end position="766"/>
    </location>
</feature>
<feature type="compositionally biased region" description="Acidic residues" evidence="1">
    <location>
        <begin position="1303"/>
        <end position="1312"/>
    </location>
</feature>
<dbReference type="PROSITE" id="PS50805">
    <property type="entry name" value="KRAB"/>
    <property type="match status" value="1"/>
</dbReference>
<dbReference type="SUPFAM" id="SSF109640">
    <property type="entry name" value="KRAB domain (Kruppel-associated box)"/>
    <property type="match status" value="1"/>
</dbReference>
<gene>
    <name evidence="4" type="ORF">Y1Q_0000815</name>
</gene>
<evidence type="ECO:0000259" key="2">
    <source>
        <dbReference type="PROSITE" id="PS50805"/>
    </source>
</evidence>
<dbReference type="EMBL" id="AKHW03004838">
    <property type="protein sequence ID" value="KYO28651.1"/>
    <property type="molecule type" value="Genomic_DNA"/>
</dbReference>
<feature type="region of interest" description="Disordered" evidence="1">
    <location>
        <begin position="1300"/>
        <end position="1350"/>
    </location>
</feature>
<dbReference type="Pfam" id="PF13837">
    <property type="entry name" value="Myb_DNA-bind_4"/>
    <property type="match status" value="8"/>
</dbReference>
<comment type="caution">
    <text evidence="4">The sequence shown here is derived from an EMBL/GenBank/DDBJ whole genome shotgun (WGS) entry which is preliminary data.</text>
</comment>
<dbReference type="Proteomes" id="UP000050525">
    <property type="component" value="Unassembled WGS sequence"/>
</dbReference>
<evidence type="ECO:0000313" key="4">
    <source>
        <dbReference type="EMBL" id="KYO28651.1"/>
    </source>
</evidence>
<dbReference type="eggNOG" id="KOG1721">
    <property type="taxonomic scope" value="Eukaryota"/>
</dbReference>
<reference evidence="4 5" key="1">
    <citation type="journal article" date="2012" name="Genome Biol.">
        <title>Sequencing three crocodilian genomes to illuminate the evolution of archosaurs and amniotes.</title>
        <authorList>
            <person name="St John J.A."/>
            <person name="Braun E.L."/>
            <person name="Isberg S.R."/>
            <person name="Miles L.G."/>
            <person name="Chong A.Y."/>
            <person name="Gongora J."/>
            <person name="Dalzell P."/>
            <person name="Moran C."/>
            <person name="Bed'hom B."/>
            <person name="Abzhanov A."/>
            <person name="Burgess S.C."/>
            <person name="Cooksey A.M."/>
            <person name="Castoe T.A."/>
            <person name="Crawford N.G."/>
            <person name="Densmore L.D."/>
            <person name="Drew J.C."/>
            <person name="Edwards S.V."/>
            <person name="Faircloth B.C."/>
            <person name="Fujita M.K."/>
            <person name="Greenwold M.J."/>
            <person name="Hoffmann F.G."/>
            <person name="Howard J.M."/>
            <person name="Iguchi T."/>
            <person name="Janes D.E."/>
            <person name="Khan S.Y."/>
            <person name="Kohno S."/>
            <person name="de Koning A.J."/>
            <person name="Lance S.L."/>
            <person name="McCarthy F.M."/>
            <person name="McCormack J.E."/>
            <person name="Merchant M.E."/>
            <person name="Peterson D.G."/>
            <person name="Pollock D.D."/>
            <person name="Pourmand N."/>
            <person name="Raney B.J."/>
            <person name="Roessler K.A."/>
            <person name="Sanford J.R."/>
            <person name="Sawyer R.H."/>
            <person name="Schmidt C.J."/>
            <person name="Triplett E.W."/>
            <person name="Tuberville T.D."/>
            <person name="Venegas-Anaya M."/>
            <person name="Howard J.T."/>
            <person name="Jarvis E.D."/>
            <person name="Guillette L.J.Jr."/>
            <person name="Glenn T.C."/>
            <person name="Green R.E."/>
            <person name="Ray D.A."/>
        </authorList>
    </citation>
    <scope>NUCLEOTIDE SEQUENCE [LARGE SCALE GENOMIC DNA]</scope>
    <source>
        <strain evidence="4">KSC_2009_1</strain>
    </source>
</reference>
<feature type="region of interest" description="Disordered" evidence="1">
    <location>
        <begin position="285"/>
        <end position="307"/>
    </location>
</feature>
<feature type="region of interest" description="Disordered" evidence="1">
    <location>
        <begin position="1386"/>
        <end position="1426"/>
    </location>
</feature>
<dbReference type="Gene3D" id="6.10.140.140">
    <property type="match status" value="1"/>
</dbReference>
<dbReference type="InterPro" id="IPR001909">
    <property type="entry name" value="KRAB"/>
</dbReference>
<dbReference type="Pfam" id="PF01352">
    <property type="entry name" value="KRAB"/>
    <property type="match status" value="1"/>
</dbReference>
<dbReference type="InterPro" id="IPR036051">
    <property type="entry name" value="KRAB_dom_sf"/>
</dbReference>
<feature type="region of interest" description="Disordered" evidence="1">
    <location>
        <begin position="699"/>
        <end position="736"/>
    </location>
</feature>
<feature type="domain" description="KRAB-related" evidence="3">
    <location>
        <begin position="4"/>
        <end position="70"/>
    </location>
</feature>
<evidence type="ECO:0000313" key="5">
    <source>
        <dbReference type="Proteomes" id="UP000050525"/>
    </source>
</evidence>